<evidence type="ECO:0000313" key="3">
    <source>
        <dbReference type="Proteomes" id="UP000594263"/>
    </source>
</evidence>
<dbReference type="Proteomes" id="UP000594263">
    <property type="component" value="Unplaced"/>
</dbReference>
<accession>A0A7N0RC59</accession>
<proteinExistence type="predicted"/>
<evidence type="ECO:0000313" key="2">
    <source>
        <dbReference type="EnsemblPlants" id="Kaladp0008s0275.1.v1.1.CDS.1"/>
    </source>
</evidence>
<organism evidence="2 3">
    <name type="scientific">Kalanchoe fedtschenkoi</name>
    <name type="common">Lavender scallops</name>
    <name type="synonym">South American air plant</name>
    <dbReference type="NCBI Taxonomy" id="63787"/>
    <lineage>
        <taxon>Eukaryota</taxon>
        <taxon>Viridiplantae</taxon>
        <taxon>Streptophyta</taxon>
        <taxon>Embryophyta</taxon>
        <taxon>Tracheophyta</taxon>
        <taxon>Spermatophyta</taxon>
        <taxon>Magnoliopsida</taxon>
        <taxon>eudicotyledons</taxon>
        <taxon>Gunneridae</taxon>
        <taxon>Pentapetalae</taxon>
        <taxon>Saxifragales</taxon>
        <taxon>Crassulaceae</taxon>
        <taxon>Kalanchoe</taxon>
    </lineage>
</organism>
<dbReference type="PANTHER" id="PTHR33132">
    <property type="entry name" value="OSJNBB0118P14.9 PROTEIN"/>
    <property type="match status" value="1"/>
</dbReference>
<reference evidence="2" key="1">
    <citation type="submission" date="2021-01" db="UniProtKB">
        <authorList>
            <consortium name="EnsemblPlants"/>
        </authorList>
    </citation>
    <scope>IDENTIFICATION</scope>
</reference>
<protein>
    <submittedName>
        <fullName evidence="2">Uncharacterized protein</fullName>
    </submittedName>
</protein>
<dbReference type="PANTHER" id="PTHR33132:SF92">
    <property type="entry name" value="SERINE-RICH PROTEIN"/>
    <property type="match status" value="1"/>
</dbReference>
<dbReference type="AlphaFoldDB" id="A0A7N0RC59"/>
<name>A0A7N0RC59_KALFE</name>
<evidence type="ECO:0000256" key="1">
    <source>
        <dbReference type="SAM" id="MobiDB-lite"/>
    </source>
</evidence>
<feature type="compositionally biased region" description="Polar residues" evidence="1">
    <location>
        <begin position="69"/>
        <end position="88"/>
    </location>
</feature>
<keyword evidence="3" id="KW-1185">Reference proteome</keyword>
<sequence length="100" mass="10901">MQHPKEEKENKKKMGSRLPMIHVEAAKQTTTSTHAANDGTMRTPSSARAACLCSPTTHAGSFRCRLHRTNNNLNGPSSSFGSNLSELGSKSEDHKLLQPQ</sequence>
<feature type="compositionally biased region" description="Basic and acidic residues" evidence="1">
    <location>
        <begin position="89"/>
        <end position="100"/>
    </location>
</feature>
<dbReference type="EnsemblPlants" id="Kaladp0008s0275.1.v1.1">
    <property type="protein sequence ID" value="Kaladp0008s0275.1.v1.1.CDS.1"/>
    <property type="gene ID" value="Kaladp0008s0275.v1.1"/>
</dbReference>
<dbReference type="OMA" id="QIICLEA"/>
<feature type="region of interest" description="Disordered" evidence="1">
    <location>
        <begin position="67"/>
        <end position="100"/>
    </location>
</feature>
<dbReference type="Gramene" id="Kaladp0008s0275.1.v1.1">
    <property type="protein sequence ID" value="Kaladp0008s0275.1.v1.1.CDS.1"/>
    <property type="gene ID" value="Kaladp0008s0275.v1.1"/>
</dbReference>